<gene>
    <name evidence="2" type="ORF">WJM97_13935</name>
</gene>
<sequence length="350" mass="39162">MPNRKYSQVYMRYLRARLSNFLRPRFWGTGIFLVVLGLVTKELWFDSQYLSQIENQEVGKELVNPNNSNTDSEANTANKPQITEETLLSNEEKAIAADIDNMPNLLSDVAAANILPINITPSDRNRSNKKESLVDDVINQPNTVNQNSYQLIPEATNNNQQIEIIKNPFLEQANTLLKSQDYYPNNHFVGLNDFTSSKSQEIIDKNNLAINLNYQNVNNPNPLVISPLEAAMNASIYTKQSNNNGLNTNAQMGSLQSTTNLPQTYNSNFNGDQKPQNTGIRIPVNTLTNIPTNNIPNYPNLPQSTSQGIVNSTAPLGYENPVRYNNNIYGVQQPNQSQLPNSNLYVSPGQ</sequence>
<feature type="region of interest" description="Disordered" evidence="1">
    <location>
        <begin position="62"/>
        <end position="81"/>
    </location>
</feature>
<evidence type="ECO:0000256" key="1">
    <source>
        <dbReference type="SAM" id="MobiDB-lite"/>
    </source>
</evidence>
<dbReference type="Proteomes" id="UP001483337">
    <property type="component" value="Chromosome"/>
</dbReference>
<organism evidence="2 3">
    <name type="scientific">Okeanomitos corallinicola TIOX110</name>
    <dbReference type="NCBI Taxonomy" id="3133117"/>
    <lineage>
        <taxon>Bacteria</taxon>
        <taxon>Bacillati</taxon>
        <taxon>Cyanobacteriota</taxon>
        <taxon>Cyanophyceae</taxon>
        <taxon>Nostocales</taxon>
        <taxon>Aphanizomenonaceae</taxon>
        <taxon>Okeanomitos</taxon>
    </lineage>
</organism>
<proteinExistence type="predicted"/>
<reference evidence="2 3" key="1">
    <citation type="submission" date="2024-04" db="EMBL/GenBank/DDBJ databases">
        <title>Okeanomitos corallinicola gen. &amp; sp. nov. (Nostocales, Cyanobacteria), a new toxic marine heterocyst-forming cyanobacterium from a coral reef.</title>
        <authorList>
            <person name="Li H."/>
            <person name="Li R."/>
            <person name="Kang J."/>
            <person name="Hii K.S."/>
            <person name="Mohamed H.F."/>
            <person name="Xu X."/>
            <person name="Luo Z."/>
        </authorList>
    </citation>
    <scope>NUCLEOTIDE SEQUENCE [LARGE SCALE GENOMIC DNA]</scope>
    <source>
        <strain evidence="2 3">TIOX110</strain>
    </source>
</reference>
<evidence type="ECO:0000313" key="2">
    <source>
        <dbReference type="EMBL" id="WZB86498.1"/>
    </source>
</evidence>
<accession>A0ABZ2UQT2</accession>
<name>A0ABZ2UQT2_9CYAN</name>
<dbReference type="RefSeq" id="WP_353929412.1">
    <property type="nucleotide sequence ID" value="NZ_CP150886.1"/>
</dbReference>
<protein>
    <submittedName>
        <fullName evidence="2">Uncharacterized protein</fullName>
    </submittedName>
</protein>
<feature type="compositionally biased region" description="Polar residues" evidence="1">
    <location>
        <begin position="64"/>
        <end position="81"/>
    </location>
</feature>
<keyword evidence="3" id="KW-1185">Reference proteome</keyword>
<evidence type="ECO:0000313" key="3">
    <source>
        <dbReference type="Proteomes" id="UP001483337"/>
    </source>
</evidence>
<dbReference type="EMBL" id="CP150886">
    <property type="protein sequence ID" value="WZB86498.1"/>
    <property type="molecule type" value="Genomic_DNA"/>
</dbReference>